<evidence type="ECO:0000259" key="4">
    <source>
        <dbReference type="PROSITE" id="PS01124"/>
    </source>
</evidence>
<proteinExistence type="predicted"/>
<dbReference type="Pfam" id="PF02311">
    <property type="entry name" value="AraC_binding"/>
    <property type="match status" value="1"/>
</dbReference>
<sequence length="245" mass="26584">MLSEHAFPRHAHDHYGIGVMTAGAQKSWSGAGTVESTMGDVIMVNPGEMHDGSPIGGAREWHILYLDPGLVTRELAVELGAGDVMFRPVAHDRALAAEVMKWLGALDPRRAGCDDAEELLLACLVRVMQRHRMSGPPLPRTSPAIARAVEWIEAEPDAATPLSGLAAACSVSRFQLIRGFMRDLGTTPHAYRIQLRVRLARRYLAQGHCAAEAALLCGFADQSHLTRAFVRQFGITPARYQAAVG</sequence>
<keyword evidence="3" id="KW-0804">Transcription</keyword>
<dbReference type="InterPro" id="IPR003313">
    <property type="entry name" value="AraC-bd"/>
</dbReference>
<evidence type="ECO:0000313" key="6">
    <source>
        <dbReference type="Proteomes" id="UP001156627"/>
    </source>
</evidence>
<dbReference type="SMART" id="SM00342">
    <property type="entry name" value="HTH_ARAC"/>
    <property type="match status" value="1"/>
</dbReference>
<dbReference type="SUPFAM" id="SSF51215">
    <property type="entry name" value="Regulatory protein AraC"/>
    <property type="match status" value="1"/>
</dbReference>
<dbReference type="SUPFAM" id="SSF46689">
    <property type="entry name" value="Homeodomain-like"/>
    <property type="match status" value="2"/>
</dbReference>
<dbReference type="PANTHER" id="PTHR46796">
    <property type="entry name" value="HTH-TYPE TRANSCRIPTIONAL ACTIVATOR RHAS-RELATED"/>
    <property type="match status" value="1"/>
</dbReference>
<gene>
    <name evidence="5" type="ORF">GCM10007898_13980</name>
</gene>
<name>A0ABQ5X8B5_9GAMM</name>
<protein>
    <submittedName>
        <fullName evidence="5">AraC family transcriptional regulator</fullName>
    </submittedName>
</protein>
<dbReference type="PROSITE" id="PS01124">
    <property type="entry name" value="HTH_ARAC_FAMILY_2"/>
    <property type="match status" value="1"/>
</dbReference>
<dbReference type="InterPro" id="IPR037923">
    <property type="entry name" value="HTH-like"/>
</dbReference>
<evidence type="ECO:0000256" key="2">
    <source>
        <dbReference type="ARBA" id="ARBA00023125"/>
    </source>
</evidence>
<evidence type="ECO:0000256" key="1">
    <source>
        <dbReference type="ARBA" id="ARBA00023015"/>
    </source>
</evidence>
<dbReference type="Pfam" id="PF12833">
    <property type="entry name" value="HTH_18"/>
    <property type="match status" value="1"/>
</dbReference>
<keyword evidence="1" id="KW-0805">Transcription regulation</keyword>
<dbReference type="InterPro" id="IPR018060">
    <property type="entry name" value="HTH_AraC"/>
</dbReference>
<accession>A0ABQ5X8B5</accession>
<feature type="domain" description="HTH araC/xylS-type" evidence="4">
    <location>
        <begin position="146"/>
        <end position="243"/>
    </location>
</feature>
<dbReference type="EMBL" id="BSOA01000012">
    <property type="protein sequence ID" value="GLQ87830.1"/>
    <property type="molecule type" value="Genomic_DNA"/>
</dbReference>
<dbReference type="Gene3D" id="1.10.10.60">
    <property type="entry name" value="Homeodomain-like"/>
    <property type="match status" value="1"/>
</dbReference>
<keyword evidence="6" id="KW-1185">Reference proteome</keyword>
<evidence type="ECO:0000256" key="3">
    <source>
        <dbReference type="ARBA" id="ARBA00023163"/>
    </source>
</evidence>
<comment type="caution">
    <text evidence="5">The sequence shown here is derived from an EMBL/GenBank/DDBJ whole genome shotgun (WGS) entry which is preliminary data.</text>
</comment>
<dbReference type="InterPro" id="IPR009057">
    <property type="entry name" value="Homeodomain-like_sf"/>
</dbReference>
<dbReference type="Proteomes" id="UP001156627">
    <property type="component" value="Unassembled WGS sequence"/>
</dbReference>
<dbReference type="InterPro" id="IPR050204">
    <property type="entry name" value="AraC_XylS_family_regulators"/>
</dbReference>
<reference evidence="6" key="1">
    <citation type="journal article" date="2019" name="Int. J. Syst. Evol. Microbiol.">
        <title>The Global Catalogue of Microorganisms (GCM) 10K type strain sequencing project: providing services to taxonomists for standard genome sequencing and annotation.</title>
        <authorList>
            <consortium name="The Broad Institute Genomics Platform"/>
            <consortium name="The Broad Institute Genome Sequencing Center for Infectious Disease"/>
            <person name="Wu L."/>
            <person name="Ma J."/>
        </authorList>
    </citation>
    <scope>NUCLEOTIDE SEQUENCE [LARGE SCALE GENOMIC DNA]</scope>
    <source>
        <strain evidence="6">NBRC 111981</strain>
    </source>
</reference>
<dbReference type="PANTHER" id="PTHR46796:SF2">
    <property type="entry name" value="TRANSCRIPTIONAL REGULATORY PROTEIN"/>
    <property type="match status" value="1"/>
</dbReference>
<evidence type="ECO:0000313" key="5">
    <source>
        <dbReference type="EMBL" id="GLQ87830.1"/>
    </source>
</evidence>
<organism evidence="5 6">
    <name type="scientific">Dyella flagellata</name>
    <dbReference type="NCBI Taxonomy" id="1867833"/>
    <lineage>
        <taxon>Bacteria</taxon>
        <taxon>Pseudomonadati</taxon>
        <taxon>Pseudomonadota</taxon>
        <taxon>Gammaproteobacteria</taxon>
        <taxon>Lysobacterales</taxon>
        <taxon>Rhodanobacteraceae</taxon>
        <taxon>Dyella</taxon>
    </lineage>
</organism>
<keyword evidence="2" id="KW-0238">DNA-binding</keyword>